<sequence>MSQEITKAKFILGGQDQQLVDNLLKIFSNWATEIRKFNDEGPKIRTDGIITAWRQKSDAAQAKAIAESRSLESDGDIERSFKPYVSCLKCFLKESNFATYMDTQNPNLFHYEAGNGHVHDYTLEELIQKAMHPQGTDEVSKQIREKTKIVNVQDTMRLLKMLWNDCVALPFPDMDDELPRSSSVYSAATGNDPLDSRLSYISNSSSPGSSASVKGQTVPMMGPWYDDDLNLFDGVVHPSHWKRGGPQEDTPSNKRVKQSTPPEIQHDKSGAQDFDDGKNSIGPSQGSINQAPTPFQFGAVPSRASSKSQPVSDADKIGAAQQYNSKQEVLPDDPNNAFLACEQPALHSMPGQLQGPAASYSYTSSQAARGPGAMAHHADGGHPPERDFSFSSHLQQPYVSCPQPESCPYPSSSMAPYTVCDIQADS</sequence>
<protein>
    <submittedName>
        <fullName evidence="1">Uncharacterized protein</fullName>
    </submittedName>
</protein>
<comment type="caution">
    <text evidence="1">The sequence shown here is derived from an EMBL/GenBank/DDBJ whole genome shotgun (WGS) entry which is preliminary data.</text>
</comment>
<reference evidence="1" key="1">
    <citation type="submission" date="2023-04" db="EMBL/GenBank/DDBJ databases">
        <title>Draft Genome sequencing of Naganishia species isolated from polar environments using Oxford Nanopore Technology.</title>
        <authorList>
            <person name="Leo P."/>
            <person name="Venkateswaran K."/>
        </authorList>
    </citation>
    <scope>NUCLEOTIDE SEQUENCE</scope>
    <source>
        <strain evidence="1">DBVPG 5303</strain>
    </source>
</reference>
<accession>A0ACC2XEW4</accession>
<evidence type="ECO:0000313" key="2">
    <source>
        <dbReference type="Proteomes" id="UP001234202"/>
    </source>
</evidence>
<proteinExistence type="predicted"/>
<keyword evidence="2" id="KW-1185">Reference proteome</keyword>
<gene>
    <name evidence="1" type="ORF">QFC24_004502</name>
</gene>
<dbReference type="Proteomes" id="UP001234202">
    <property type="component" value="Unassembled WGS sequence"/>
</dbReference>
<organism evidence="1 2">
    <name type="scientific">Naganishia onofrii</name>
    <dbReference type="NCBI Taxonomy" id="1851511"/>
    <lineage>
        <taxon>Eukaryota</taxon>
        <taxon>Fungi</taxon>
        <taxon>Dikarya</taxon>
        <taxon>Basidiomycota</taxon>
        <taxon>Agaricomycotina</taxon>
        <taxon>Tremellomycetes</taxon>
        <taxon>Filobasidiales</taxon>
        <taxon>Filobasidiaceae</taxon>
        <taxon>Naganishia</taxon>
    </lineage>
</organism>
<dbReference type="EMBL" id="JASBWV010000016">
    <property type="protein sequence ID" value="KAJ9121920.1"/>
    <property type="molecule type" value="Genomic_DNA"/>
</dbReference>
<evidence type="ECO:0000313" key="1">
    <source>
        <dbReference type="EMBL" id="KAJ9121920.1"/>
    </source>
</evidence>
<name>A0ACC2XEW4_9TREE</name>